<feature type="domain" description="TIR" evidence="1">
    <location>
        <begin position="12"/>
        <end position="120"/>
    </location>
</feature>
<comment type="caution">
    <text evidence="2">The sequence shown here is derived from an EMBL/GenBank/DDBJ whole genome shotgun (WGS) entry which is preliminary data.</text>
</comment>
<accession>A0ABV5YMI6</accession>
<proteinExistence type="predicted"/>
<dbReference type="Gene3D" id="3.40.50.10140">
    <property type="entry name" value="Toll/interleukin-1 receptor homology (TIR) domain"/>
    <property type="match status" value="1"/>
</dbReference>
<evidence type="ECO:0000313" key="2">
    <source>
        <dbReference type="EMBL" id="MFB9836275.1"/>
    </source>
</evidence>
<organism evidence="2 3">
    <name type="scientific">Actinoallomurus acaciae</name>
    <dbReference type="NCBI Taxonomy" id="502577"/>
    <lineage>
        <taxon>Bacteria</taxon>
        <taxon>Bacillati</taxon>
        <taxon>Actinomycetota</taxon>
        <taxon>Actinomycetes</taxon>
        <taxon>Streptosporangiales</taxon>
        <taxon>Thermomonosporaceae</taxon>
        <taxon>Actinoallomurus</taxon>
    </lineage>
</organism>
<dbReference type="EMBL" id="JBHLZP010000264">
    <property type="protein sequence ID" value="MFB9836275.1"/>
    <property type="molecule type" value="Genomic_DNA"/>
</dbReference>
<gene>
    <name evidence="2" type="ORF">ACFFNX_29300</name>
</gene>
<dbReference type="InterPro" id="IPR000157">
    <property type="entry name" value="TIR_dom"/>
</dbReference>
<dbReference type="Pfam" id="PF13676">
    <property type="entry name" value="TIR_2"/>
    <property type="match status" value="1"/>
</dbReference>
<keyword evidence="3" id="KW-1185">Reference proteome</keyword>
<sequence>MREVASSADPVFFLSYAHSPNGRPVAKFFRDLSEMLAELVDLKAGAEPGFMDTSISGGGRWTGELLSAVGTCKVFVALLSMPYLTSEWCGMEWYAFAQRVIQARVGGSEHQTAIVPVIWAPLPAGVETPDAVSAIQRFAPEGLPDPEIAKLYQEEGVLGLTKVAKDAYEPVVWRLAQRVADIAHSHVVEPRVLQHTDLRDIFREAP</sequence>
<name>A0ABV5YMI6_9ACTN</name>
<evidence type="ECO:0000313" key="3">
    <source>
        <dbReference type="Proteomes" id="UP001589627"/>
    </source>
</evidence>
<dbReference type="NCBIfam" id="NF040588">
    <property type="entry name" value="FxsC_Nterm"/>
    <property type="match status" value="1"/>
</dbReference>
<dbReference type="InterPro" id="IPR047603">
    <property type="entry name" value="FxsC_N"/>
</dbReference>
<reference evidence="2 3" key="1">
    <citation type="submission" date="2024-09" db="EMBL/GenBank/DDBJ databases">
        <authorList>
            <person name="Sun Q."/>
            <person name="Mori K."/>
        </authorList>
    </citation>
    <scope>NUCLEOTIDE SEQUENCE [LARGE SCALE GENOMIC DNA]</scope>
    <source>
        <strain evidence="2 3">TBRC 0563</strain>
    </source>
</reference>
<dbReference type="InterPro" id="IPR035897">
    <property type="entry name" value="Toll_tir_struct_dom_sf"/>
</dbReference>
<protein>
    <submittedName>
        <fullName evidence="2">TIR-like protein FxsC</fullName>
    </submittedName>
</protein>
<evidence type="ECO:0000259" key="1">
    <source>
        <dbReference type="Pfam" id="PF13676"/>
    </source>
</evidence>
<dbReference type="Proteomes" id="UP001589627">
    <property type="component" value="Unassembled WGS sequence"/>
</dbReference>
<dbReference type="RefSeq" id="WP_378208981.1">
    <property type="nucleotide sequence ID" value="NZ_JBHLZP010000264.1"/>
</dbReference>
<dbReference type="SUPFAM" id="SSF52200">
    <property type="entry name" value="Toll/Interleukin receptor TIR domain"/>
    <property type="match status" value="1"/>
</dbReference>